<dbReference type="OrthoDB" id="193920at2759"/>
<protein>
    <submittedName>
        <fullName evidence="2">Uncharacterized protein</fullName>
    </submittedName>
</protein>
<organism evidence="2 3">
    <name type="scientific">Sciurus vulgaris</name>
    <name type="common">Eurasian red squirrel</name>
    <dbReference type="NCBI Taxonomy" id="55149"/>
    <lineage>
        <taxon>Eukaryota</taxon>
        <taxon>Metazoa</taxon>
        <taxon>Chordata</taxon>
        <taxon>Craniata</taxon>
        <taxon>Vertebrata</taxon>
        <taxon>Euteleostomi</taxon>
        <taxon>Mammalia</taxon>
        <taxon>Eutheria</taxon>
        <taxon>Euarchontoglires</taxon>
        <taxon>Glires</taxon>
        <taxon>Rodentia</taxon>
        <taxon>Sciuromorpha</taxon>
        <taxon>Sciuridae</taxon>
        <taxon>Sciurinae</taxon>
        <taxon>Sciurini</taxon>
        <taxon>Sciurus</taxon>
    </lineage>
</organism>
<keyword evidence="3" id="KW-1185">Reference proteome</keyword>
<feature type="region of interest" description="Disordered" evidence="1">
    <location>
        <begin position="52"/>
        <end position="72"/>
    </location>
</feature>
<proteinExistence type="predicted"/>
<dbReference type="Ensembl" id="ENSSVLT00005023477.1">
    <property type="protein sequence ID" value="ENSSVLP00005021070.1"/>
    <property type="gene ID" value="ENSSVLG00005016836.1"/>
</dbReference>
<evidence type="ECO:0000313" key="3">
    <source>
        <dbReference type="Proteomes" id="UP000694564"/>
    </source>
</evidence>
<dbReference type="Proteomes" id="UP000694564">
    <property type="component" value="Chromosome 3"/>
</dbReference>
<dbReference type="AlphaFoldDB" id="A0A8D2D762"/>
<reference evidence="2" key="1">
    <citation type="submission" date="2025-08" db="UniProtKB">
        <authorList>
            <consortium name="Ensembl"/>
        </authorList>
    </citation>
    <scope>IDENTIFICATION</scope>
</reference>
<accession>A0A8D2D762</accession>
<name>A0A8D2D762_SCIVU</name>
<reference evidence="2" key="2">
    <citation type="submission" date="2025-09" db="UniProtKB">
        <authorList>
            <consortium name="Ensembl"/>
        </authorList>
    </citation>
    <scope>IDENTIFICATION</scope>
</reference>
<evidence type="ECO:0000313" key="2">
    <source>
        <dbReference type="Ensembl" id="ENSSVLP00005021070.1"/>
    </source>
</evidence>
<dbReference type="GeneTree" id="ENSGT00940000175746"/>
<sequence length="72" mass="8246">VKAEVGKLELIFQKADSNQDNIHYRLGYEIKTHHPYSADLQLLPLTEEEKTVTEQLKSHMPDISKNELAKGN</sequence>
<evidence type="ECO:0000256" key="1">
    <source>
        <dbReference type="SAM" id="MobiDB-lite"/>
    </source>
</evidence>